<sequence length="486" mass="57557">MKGMNRKNLMLLFFFFLASCILYSQKLSPAEIDRLQNDDQYLQKGKIYEGIEYSKKTIQLSENINYAKGKARGYIQIARYLHSLGKYDEEQIYLQKAEALYSEYENDPLLVASLFTVYGKNYFELRFIEKSNESYRKALQEVLKINDKIQKQKLLHDIYGSMAVNFGILQNSDSMYYYTHKAYKNVPRVVEATNLTYYFITRKKNQDSAKFYLDKAEGLLKISTSIFDHLVFNYMSGEYYKDQKEYKKALGFYEKSLKLSFKMKRSKNVMKNYKGIAEVYTLQNNVYKANEYLQKYTRLRDSIDQRNLIASQTSGKKIIEDEKKQIEASKKNLYYTLGGLLLGIIILSILSFLHDRKIRRKDLLLKKNKAYILQNERKVKELEQKVNESFEEIIQLAKENSPEFWGRFQEVYPEFRKKTLDINSNLKTSELILSAYIYLGFNTKDIADYTFKAVQTIKNNKYNLRKRLNIPPQDDISLWIRNYMDS</sequence>
<evidence type="ECO:0000313" key="8">
    <source>
        <dbReference type="EMBL" id="RKS95859.1"/>
    </source>
</evidence>
<evidence type="ECO:0000256" key="4">
    <source>
        <dbReference type="ARBA" id="ARBA00022803"/>
    </source>
</evidence>
<organism evidence="8 9">
    <name type="scientific">Chryseobacterium defluvii</name>
    <dbReference type="NCBI Taxonomy" id="160396"/>
    <lineage>
        <taxon>Bacteria</taxon>
        <taxon>Pseudomonadati</taxon>
        <taxon>Bacteroidota</taxon>
        <taxon>Flavobacteriia</taxon>
        <taxon>Flavobacteriales</taxon>
        <taxon>Weeksellaceae</taxon>
        <taxon>Chryseobacterium group</taxon>
        <taxon>Chryseobacterium</taxon>
    </lineage>
</organism>
<comment type="caution">
    <text evidence="8">The sequence shown here is derived from an EMBL/GenBank/DDBJ whole genome shotgun (WGS) entry which is preliminary data.</text>
</comment>
<evidence type="ECO:0008006" key="10">
    <source>
        <dbReference type="Google" id="ProtNLM"/>
    </source>
</evidence>
<gene>
    <name evidence="8" type="ORF">BCF58_3517</name>
</gene>
<dbReference type="PROSITE" id="PS51257">
    <property type="entry name" value="PROKAR_LIPOPROTEIN"/>
    <property type="match status" value="1"/>
</dbReference>
<accession>A0A495S896</accession>
<evidence type="ECO:0000256" key="5">
    <source>
        <dbReference type="ARBA" id="ARBA00038253"/>
    </source>
</evidence>
<dbReference type="SUPFAM" id="SSF46894">
    <property type="entry name" value="C-terminal effector domain of the bipartite response regulators"/>
    <property type="match status" value="1"/>
</dbReference>
<keyword evidence="4" id="KW-0802">TPR repeat</keyword>
<dbReference type="RefSeq" id="WP_121463070.1">
    <property type="nucleotide sequence ID" value="NZ_RBXB01000006.1"/>
</dbReference>
<dbReference type="EMBL" id="RBXB01000006">
    <property type="protein sequence ID" value="RKS95859.1"/>
    <property type="molecule type" value="Genomic_DNA"/>
</dbReference>
<dbReference type="Proteomes" id="UP000272428">
    <property type="component" value="Unassembled WGS sequence"/>
</dbReference>
<dbReference type="InterPro" id="IPR016032">
    <property type="entry name" value="Sig_transdc_resp-reg_C-effctor"/>
</dbReference>
<reference evidence="8 9" key="1">
    <citation type="submission" date="2018-10" db="EMBL/GenBank/DDBJ databases">
        <title>Genomic Encyclopedia of Archaeal and Bacterial Type Strains, Phase II (KMG-II): from individual species to whole genera.</title>
        <authorList>
            <person name="Goeker M."/>
        </authorList>
    </citation>
    <scope>NUCLEOTIDE SEQUENCE [LARGE SCALE GENOMIC DNA]</scope>
    <source>
        <strain evidence="8 9">DSM 14219</strain>
    </source>
</reference>
<dbReference type="InterPro" id="IPR051476">
    <property type="entry name" value="Bac_ResReg_Asp_Phosphatase"/>
</dbReference>
<evidence type="ECO:0000313" key="9">
    <source>
        <dbReference type="Proteomes" id="UP000272428"/>
    </source>
</evidence>
<dbReference type="Gene3D" id="1.25.40.10">
    <property type="entry name" value="Tetratricopeptide repeat domain"/>
    <property type="match status" value="2"/>
</dbReference>
<dbReference type="PANTHER" id="PTHR46630">
    <property type="entry name" value="TETRATRICOPEPTIDE REPEAT PROTEIN 29"/>
    <property type="match status" value="1"/>
</dbReference>
<evidence type="ECO:0000256" key="3">
    <source>
        <dbReference type="ARBA" id="ARBA00022737"/>
    </source>
</evidence>
<dbReference type="GO" id="GO:0006355">
    <property type="term" value="P:regulation of DNA-templated transcription"/>
    <property type="evidence" value="ECO:0007669"/>
    <property type="project" value="InterPro"/>
</dbReference>
<keyword evidence="6" id="KW-0175">Coiled coil</keyword>
<dbReference type="GO" id="GO:0003677">
    <property type="term" value="F:DNA binding"/>
    <property type="evidence" value="ECO:0007669"/>
    <property type="project" value="InterPro"/>
</dbReference>
<comment type="subcellular location">
    <subcellularLocation>
        <location evidence="1">Cytoplasm</location>
    </subcellularLocation>
</comment>
<evidence type="ECO:0000256" key="6">
    <source>
        <dbReference type="SAM" id="Coils"/>
    </source>
</evidence>
<dbReference type="PANTHER" id="PTHR46630:SF1">
    <property type="entry name" value="TETRATRICOPEPTIDE REPEAT PROTEIN 29"/>
    <property type="match status" value="1"/>
</dbReference>
<feature type="transmembrane region" description="Helical" evidence="7">
    <location>
        <begin position="333"/>
        <end position="353"/>
    </location>
</feature>
<feature type="coiled-coil region" evidence="6">
    <location>
        <begin position="365"/>
        <end position="399"/>
    </location>
</feature>
<proteinExistence type="inferred from homology"/>
<keyword evidence="7" id="KW-1133">Transmembrane helix</keyword>
<evidence type="ECO:0000256" key="7">
    <source>
        <dbReference type="SAM" id="Phobius"/>
    </source>
</evidence>
<dbReference type="GO" id="GO:0005737">
    <property type="term" value="C:cytoplasm"/>
    <property type="evidence" value="ECO:0007669"/>
    <property type="project" value="UniProtKB-SubCell"/>
</dbReference>
<dbReference type="SUPFAM" id="SSF48452">
    <property type="entry name" value="TPR-like"/>
    <property type="match status" value="2"/>
</dbReference>
<keyword evidence="7" id="KW-0472">Membrane</keyword>
<keyword evidence="9" id="KW-1185">Reference proteome</keyword>
<keyword evidence="2" id="KW-0963">Cytoplasm</keyword>
<dbReference type="AlphaFoldDB" id="A0A495S896"/>
<comment type="similarity">
    <text evidence="5">Belongs to the Rap family.</text>
</comment>
<evidence type="ECO:0000256" key="1">
    <source>
        <dbReference type="ARBA" id="ARBA00004496"/>
    </source>
</evidence>
<keyword evidence="7" id="KW-0812">Transmembrane</keyword>
<protein>
    <recommendedName>
        <fullName evidence="10">Tetratricopeptide repeat protein</fullName>
    </recommendedName>
</protein>
<keyword evidence="3" id="KW-0677">Repeat</keyword>
<dbReference type="InterPro" id="IPR011990">
    <property type="entry name" value="TPR-like_helical_dom_sf"/>
</dbReference>
<name>A0A495S896_9FLAO</name>
<evidence type="ECO:0000256" key="2">
    <source>
        <dbReference type="ARBA" id="ARBA00022490"/>
    </source>
</evidence>